<comment type="caution">
    <text evidence="1">The sequence shown here is derived from an EMBL/GenBank/DDBJ whole genome shotgun (WGS) entry which is preliminary data.</text>
</comment>
<dbReference type="InterPro" id="IPR009057">
    <property type="entry name" value="Homeodomain-like_sf"/>
</dbReference>
<dbReference type="AlphaFoldDB" id="A0A815QGN0"/>
<dbReference type="Gene3D" id="3.30.420.10">
    <property type="entry name" value="Ribonuclease H-like superfamily/Ribonuclease H"/>
    <property type="match status" value="1"/>
</dbReference>
<dbReference type="Proteomes" id="UP000663870">
    <property type="component" value="Unassembled WGS sequence"/>
</dbReference>
<name>A0A815QGN0_9BILA</name>
<organism evidence="1 3">
    <name type="scientific">Rotaria sordida</name>
    <dbReference type="NCBI Taxonomy" id="392033"/>
    <lineage>
        <taxon>Eukaryota</taxon>
        <taxon>Metazoa</taxon>
        <taxon>Spiralia</taxon>
        <taxon>Gnathifera</taxon>
        <taxon>Rotifera</taxon>
        <taxon>Eurotatoria</taxon>
        <taxon>Bdelloidea</taxon>
        <taxon>Philodinida</taxon>
        <taxon>Philodinidae</taxon>
        <taxon>Rotaria</taxon>
    </lineage>
</organism>
<evidence type="ECO:0000313" key="2">
    <source>
        <dbReference type="EMBL" id="CAF1642150.1"/>
    </source>
</evidence>
<reference evidence="1" key="1">
    <citation type="submission" date="2021-02" db="EMBL/GenBank/DDBJ databases">
        <authorList>
            <person name="Nowell W R."/>
        </authorList>
    </citation>
    <scope>NUCLEOTIDE SEQUENCE</scope>
</reference>
<keyword evidence="4" id="KW-1185">Reference proteome</keyword>
<dbReference type="Pfam" id="PF13551">
    <property type="entry name" value="HTH_29"/>
    <property type="match status" value="1"/>
</dbReference>
<proteinExistence type="predicted"/>
<evidence type="ECO:0000313" key="3">
    <source>
        <dbReference type="Proteomes" id="UP000663854"/>
    </source>
</evidence>
<dbReference type="InterPro" id="IPR036397">
    <property type="entry name" value="RNaseH_sf"/>
</dbReference>
<gene>
    <name evidence="2" type="ORF">JXQ802_LOCUS53355</name>
    <name evidence="1" type="ORF">PYM288_LOCUS36965</name>
</gene>
<feature type="non-terminal residue" evidence="1">
    <location>
        <position position="1"/>
    </location>
</feature>
<dbReference type="EMBL" id="CAJNOH010007597">
    <property type="protein sequence ID" value="CAF1461531.1"/>
    <property type="molecule type" value="Genomic_DNA"/>
</dbReference>
<dbReference type="GO" id="GO:0003676">
    <property type="term" value="F:nucleic acid binding"/>
    <property type="evidence" value="ECO:0007669"/>
    <property type="project" value="InterPro"/>
</dbReference>
<evidence type="ECO:0000313" key="1">
    <source>
        <dbReference type="EMBL" id="CAF1461531.1"/>
    </source>
</evidence>
<protein>
    <submittedName>
        <fullName evidence="1">Uncharacterized protein</fullName>
    </submittedName>
</protein>
<accession>A0A815QGN0</accession>
<dbReference type="SUPFAM" id="SSF46689">
    <property type="entry name" value="Homeodomain-like"/>
    <property type="match status" value="1"/>
</dbReference>
<dbReference type="Proteomes" id="UP000663854">
    <property type="component" value="Unassembled WGS sequence"/>
</dbReference>
<sequence>MTQKIPPEYQRAQCIALSNAGFFCREASKFIGIFKSSVQRAIKRFEETGDFHDRRRSGRPKKLNDRHIHMLKCLMKNDGRYSSRETTIKLNNSLKNPLCRRTKKERLNWCLAHINWIINDWKRVIFSDEITFYVIKRKNKVKIWRTKDERWKEDCMEVAAVVVGGH</sequence>
<evidence type="ECO:0000313" key="4">
    <source>
        <dbReference type="Proteomes" id="UP000663870"/>
    </source>
</evidence>
<dbReference type="EMBL" id="CAJNOL010009258">
    <property type="protein sequence ID" value="CAF1642150.1"/>
    <property type="molecule type" value="Genomic_DNA"/>
</dbReference>